<accession>A0ACC0V3S4</accession>
<keyword evidence="2" id="KW-1185">Reference proteome</keyword>
<evidence type="ECO:0000313" key="1">
    <source>
        <dbReference type="EMBL" id="KAI9901050.1"/>
    </source>
</evidence>
<evidence type="ECO:0000313" key="2">
    <source>
        <dbReference type="Proteomes" id="UP001163324"/>
    </source>
</evidence>
<proteinExistence type="predicted"/>
<organism evidence="1 2">
    <name type="scientific">Trichothecium roseum</name>
    <dbReference type="NCBI Taxonomy" id="47278"/>
    <lineage>
        <taxon>Eukaryota</taxon>
        <taxon>Fungi</taxon>
        <taxon>Dikarya</taxon>
        <taxon>Ascomycota</taxon>
        <taxon>Pezizomycotina</taxon>
        <taxon>Sordariomycetes</taxon>
        <taxon>Hypocreomycetidae</taxon>
        <taxon>Hypocreales</taxon>
        <taxon>Hypocreales incertae sedis</taxon>
        <taxon>Trichothecium</taxon>
    </lineage>
</organism>
<dbReference type="Proteomes" id="UP001163324">
    <property type="component" value="Chromosome 3"/>
</dbReference>
<comment type="caution">
    <text evidence="1">The sequence shown here is derived from an EMBL/GenBank/DDBJ whole genome shotgun (WGS) entry which is preliminary data.</text>
</comment>
<protein>
    <submittedName>
        <fullName evidence="1">Uncharacterized protein</fullName>
    </submittedName>
</protein>
<name>A0ACC0V3S4_9HYPO</name>
<sequence length="451" mass="50350">MKGCPQCTKRRIRCDLGQPECSKCLKKGFECPGYGNKLRWVGAPATRGKLKRFHHAGSSRQTRPKPITPAANTEYAVQELIDYYDSKIAKIMVWVDSADNVYRYEVIPLANRHEAVRLAITAVVTKHAAVVEGKPDTSECSRDLAVSMITECIGHVTRQVEGGLDIGTGLDSDTADWILASMLVLSCYEMVDSGASAADFHRKAARSFVNTLSATECRTSPLYVSLRNKLSTYEVLACTTSFDLHTIQNAVLPEPSCQVGIPNETVLFTDFLSQLHAVTLLARQRQRQGPPCPEDTGLDWRTSFEDARGATLMTAGKLTMAPHQRRGLVRLADIHHSAAVLYATRCLRIQRGDEFTAALADLRRQLLALEDIKNWAQNLPWPIFILGTESHGDQRNQEVVIGLYGLIIEVIPMKQYAEVLEFLKEFWSGNELDWQVVARDWEAAGKRILVY</sequence>
<dbReference type="EMBL" id="CM047942">
    <property type="protein sequence ID" value="KAI9901050.1"/>
    <property type="molecule type" value="Genomic_DNA"/>
</dbReference>
<reference evidence="1" key="1">
    <citation type="submission" date="2022-10" db="EMBL/GenBank/DDBJ databases">
        <title>Complete Genome of Trichothecium roseum strain YXFP-22015, a Plant Pathogen Isolated from Citrus.</title>
        <authorList>
            <person name="Wang Y."/>
            <person name="Zhu L."/>
        </authorList>
    </citation>
    <scope>NUCLEOTIDE SEQUENCE</scope>
    <source>
        <strain evidence="1">YXFP-22015</strain>
    </source>
</reference>
<gene>
    <name evidence="1" type="ORF">N3K66_002867</name>
</gene>